<keyword evidence="1" id="KW-0472">Membrane</keyword>
<dbReference type="Proteomes" id="UP000478836">
    <property type="component" value="Unassembled WGS sequence"/>
</dbReference>
<dbReference type="GeneID" id="77474935"/>
<keyword evidence="1" id="KW-0812">Transmembrane</keyword>
<organism evidence="2 3">
    <name type="scientific">Microbacterium algeriense</name>
    <dbReference type="NCBI Taxonomy" id="2615184"/>
    <lineage>
        <taxon>Bacteria</taxon>
        <taxon>Bacillati</taxon>
        <taxon>Actinomycetota</taxon>
        <taxon>Actinomycetes</taxon>
        <taxon>Micrococcales</taxon>
        <taxon>Microbacteriaceae</taxon>
        <taxon>Microbacterium</taxon>
    </lineage>
</organism>
<evidence type="ECO:0008006" key="4">
    <source>
        <dbReference type="Google" id="ProtNLM"/>
    </source>
</evidence>
<gene>
    <name evidence="2" type="ORF">F6A08_00670</name>
</gene>
<accession>A0ABQ6V7Y7</accession>
<keyword evidence="1" id="KW-1133">Transmembrane helix</keyword>
<name>A0ABQ6V7Y7_9MICO</name>
<dbReference type="EMBL" id="WAAO01000001">
    <property type="protein sequence ID" value="KAB1866381.1"/>
    <property type="molecule type" value="Genomic_DNA"/>
</dbReference>
<feature type="transmembrane region" description="Helical" evidence="1">
    <location>
        <begin position="57"/>
        <end position="81"/>
    </location>
</feature>
<evidence type="ECO:0000256" key="1">
    <source>
        <dbReference type="SAM" id="Phobius"/>
    </source>
</evidence>
<keyword evidence="3" id="KW-1185">Reference proteome</keyword>
<reference evidence="3" key="1">
    <citation type="submission" date="2019-09" db="EMBL/GenBank/DDBJ databases">
        <title>Whole genome sequencing of Microbacterium maritypicum.</title>
        <authorList>
            <person name="Lenchi N."/>
        </authorList>
    </citation>
    <scope>NUCLEOTIDE SEQUENCE [LARGE SCALE GENOMIC DNA]</scope>
    <source>
        <strain evidence="3">G1</strain>
    </source>
</reference>
<evidence type="ECO:0000313" key="3">
    <source>
        <dbReference type="Proteomes" id="UP000478836"/>
    </source>
</evidence>
<proteinExistence type="predicted"/>
<feature type="transmembrane region" description="Helical" evidence="1">
    <location>
        <begin position="12"/>
        <end position="45"/>
    </location>
</feature>
<sequence>MPQTKTRPTAAWILGLSLASIALAVATPWAILFQVALFAIAVSHLTQKPARRDRTLLLLACGAITVSLIWVIATGLMIYAFRGDVDVTSVPLPS</sequence>
<evidence type="ECO:0000313" key="2">
    <source>
        <dbReference type="EMBL" id="KAB1866381.1"/>
    </source>
</evidence>
<dbReference type="RefSeq" id="WP_151458327.1">
    <property type="nucleotide sequence ID" value="NZ_JAMYEL010000002.1"/>
</dbReference>
<comment type="caution">
    <text evidence="2">The sequence shown here is derived from an EMBL/GenBank/DDBJ whole genome shotgun (WGS) entry which is preliminary data.</text>
</comment>
<protein>
    <recommendedName>
        <fullName evidence="4">DUF4190 domain-containing protein</fullName>
    </recommendedName>
</protein>